<dbReference type="PROSITE" id="PS51007">
    <property type="entry name" value="CYTC"/>
    <property type="match status" value="1"/>
</dbReference>
<feature type="chain" id="PRO_5019509586" evidence="6">
    <location>
        <begin position="23"/>
        <end position="195"/>
    </location>
</feature>
<evidence type="ECO:0000256" key="6">
    <source>
        <dbReference type="SAM" id="SignalP"/>
    </source>
</evidence>
<sequence>MKTITSLAALVLGATLASTAIAQDETSENAQPTDEEVELKEDQTVMPSGHDITPSEMMDGRWYNEEGVPTFKVEEDGTVDYATFSGFRRYHAECHVCHGPDGEGSTYAPALKNSVLRMDYYDYQEIVASGKQEVSNSANQVMPAFGTNKNVWCYVDDIYVYLLARGTDSIPRGRPPKKADKPDEFTTAEDSCMSM</sequence>
<dbReference type="AlphaFoldDB" id="A0A418SR45"/>
<comment type="caution">
    <text evidence="8">The sequence shown here is derived from an EMBL/GenBank/DDBJ whole genome shotgun (WGS) entry which is preliminary data.</text>
</comment>
<evidence type="ECO:0000256" key="4">
    <source>
        <dbReference type="PROSITE-ProRule" id="PRU00433"/>
    </source>
</evidence>
<dbReference type="InterPro" id="IPR009056">
    <property type="entry name" value="Cyt_c-like_dom"/>
</dbReference>
<reference evidence="9" key="1">
    <citation type="submission" date="2018-09" db="EMBL/GenBank/DDBJ databases">
        <title>Acidovorax cavernicola nov. sp. isolated from Gruta de las Maravillas (Aracena, Spain).</title>
        <authorList>
            <person name="Jurado V."/>
            <person name="Gutierrez-Patricio S."/>
            <person name="Gonzalez-Pimentel J.L."/>
            <person name="Miller A.Z."/>
            <person name="Laiz L."/>
            <person name="Saiz-Jimenez C."/>
        </authorList>
    </citation>
    <scope>NUCLEOTIDE SEQUENCE [LARGE SCALE GENOMIC DNA]</scope>
    <source>
        <strain evidence="9">1011MAR3C25</strain>
    </source>
</reference>
<keyword evidence="6" id="KW-0732">Signal</keyword>
<evidence type="ECO:0000256" key="1">
    <source>
        <dbReference type="ARBA" id="ARBA00022617"/>
    </source>
</evidence>
<dbReference type="InterPro" id="IPR036909">
    <property type="entry name" value="Cyt_c-like_dom_sf"/>
</dbReference>
<dbReference type="RefSeq" id="WP_119750787.1">
    <property type="nucleotide sequence ID" value="NZ_QZCG01000011.1"/>
</dbReference>
<keyword evidence="1 4" id="KW-0349">Heme</keyword>
<evidence type="ECO:0000259" key="7">
    <source>
        <dbReference type="PROSITE" id="PS51007"/>
    </source>
</evidence>
<proteinExistence type="predicted"/>
<evidence type="ECO:0000313" key="9">
    <source>
        <dbReference type="Proteomes" id="UP000284202"/>
    </source>
</evidence>
<dbReference type="Gene3D" id="1.10.760.10">
    <property type="entry name" value="Cytochrome c-like domain"/>
    <property type="match status" value="1"/>
</dbReference>
<evidence type="ECO:0000256" key="3">
    <source>
        <dbReference type="ARBA" id="ARBA00023004"/>
    </source>
</evidence>
<keyword evidence="9" id="KW-1185">Reference proteome</keyword>
<dbReference type="GO" id="GO:0046872">
    <property type="term" value="F:metal ion binding"/>
    <property type="evidence" value="ECO:0007669"/>
    <property type="project" value="UniProtKB-KW"/>
</dbReference>
<dbReference type="GO" id="GO:0009055">
    <property type="term" value="F:electron transfer activity"/>
    <property type="evidence" value="ECO:0007669"/>
    <property type="project" value="InterPro"/>
</dbReference>
<dbReference type="SUPFAM" id="SSF46626">
    <property type="entry name" value="Cytochrome c"/>
    <property type="match status" value="1"/>
</dbReference>
<dbReference type="Pfam" id="PF00034">
    <property type="entry name" value="Cytochrom_C"/>
    <property type="match status" value="1"/>
</dbReference>
<gene>
    <name evidence="8" type="ORF">D3P04_16285</name>
</gene>
<evidence type="ECO:0000256" key="5">
    <source>
        <dbReference type="SAM" id="MobiDB-lite"/>
    </source>
</evidence>
<protein>
    <submittedName>
        <fullName evidence="8">C-type cytochrome, methanol metabolism-related</fullName>
    </submittedName>
</protein>
<dbReference type="NCBIfam" id="TIGR03874">
    <property type="entry name" value="4cys_cytochr"/>
    <property type="match status" value="1"/>
</dbReference>
<organism evidence="8 9">
    <name type="scientific">Paracoccus onubensis</name>
    <dbReference type="NCBI Taxonomy" id="1675788"/>
    <lineage>
        <taxon>Bacteria</taxon>
        <taxon>Pseudomonadati</taxon>
        <taxon>Pseudomonadota</taxon>
        <taxon>Alphaproteobacteria</taxon>
        <taxon>Rhodobacterales</taxon>
        <taxon>Paracoccaceae</taxon>
        <taxon>Paracoccus</taxon>
    </lineage>
</organism>
<dbReference type="Proteomes" id="UP000284202">
    <property type="component" value="Unassembled WGS sequence"/>
</dbReference>
<dbReference type="InterPro" id="IPR022411">
    <property type="entry name" value="C-typ_cyt_methanol_metab-rel"/>
</dbReference>
<feature type="region of interest" description="Disordered" evidence="5">
    <location>
        <begin position="171"/>
        <end position="195"/>
    </location>
</feature>
<dbReference type="EMBL" id="QZCG01000011">
    <property type="protein sequence ID" value="RJE83435.1"/>
    <property type="molecule type" value="Genomic_DNA"/>
</dbReference>
<feature type="signal peptide" evidence="6">
    <location>
        <begin position="1"/>
        <end position="22"/>
    </location>
</feature>
<keyword evidence="2 4" id="KW-0479">Metal-binding</keyword>
<keyword evidence="3 4" id="KW-0408">Iron</keyword>
<evidence type="ECO:0000313" key="8">
    <source>
        <dbReference type="EMBL" id="RJE83435.1"/>
    </source>
</evidence>
<dbReference type="GO" id="GO:0020037">
    <property type="term" value="F:heme binding"/>
    <property type="evidence" value="ECO:0007669"/>
    <property type="project" value="InterPro"/>
</dbReference>
<feature type="region of interest" description="Disordered" evidence="5">
    <location>
        <begin position="24"/>
        <end position="57"/>
    </location>
</feature>
<name>A0A418SR45_9RHOB</name>
<dbReference type="OrthoDB" id="5770300at2"/>
<feature type="domain" description="Cytochrome c" evidence="7">
    <location>
        <begin position="75"/>
        <end position="166"/>
    </location>
</feature>
<accession>A0A418SR45</accession>
<evidence type="ECO:0000256" key="2">
    <source>
        <dbReference type="ARBA" id="ARBA00022723"/>
    </source>
</evidence>